<reference evidence="3" key="2">
    <citation type="submission" date="2025-09" db="UniProtKB">
        <authorList>
            <consortium name="Ensembl"/>
        </authorList>
    </citation>
    <scope>IDENTIFICATION</scope>
</reference>
<dbReference type="GO" id="GO:0006508">
    <property type="term" value="P:proteolysis"/>
    <property type="evidence" value="ECO:0007669"/>
    <property type="project" value="InterPro"/>
</dbReference>
<dbReference type="PROSITE" id="PS00134">
    <property type="entry name" value="TRYPSIN_HIS"/>
    <property type="match status" value="1"/>
</dbReference>
<name>A0A8C8SXW0_9SAUR</name>
<protein>
    <recommendedName>
        <fullName evidence="2">Peptidase S1 domain-containing protein</fullName>
    </recommendedName>
</protein>
<evidence type="ECO:0000259" key="2">
    <source>
        <dbReference type="PROSITE" id="PS50240"/>
    </source>
</evidence>
<keyword evidence="1" id="KW-1015">Disulfide bond</keyword>
<dbReference type="InterPro" id="IPR009003">
    <property type="entry name" value="Peptidase_S1_PA"/>
</dbReference>
<evidence type="ECO:0000313" key="3">
    <source>
        <dbReference type="Ensembl" id="ENSPCEP00000025295.1"/>
    </source>
</evidence>
<dbReference type="PANTHER" id="PTHR24252:SF7">
    <property type="entry name" value="HYALIN"/>
    <property type="match status" value="1"/>
</dbReference>
<dbReference type="InterPro" id="IPR043504">
    <property type="entry name" value="Peptidase_S1_PA_chymotrypsin"/>
</dbReference>
<dbReference type="Proteomes" id="UP000694393">
    <property type="component" value="Unplaced"/>
</dbReference>
<reference evidence="3" key="1">
    <citation type="submission" date="2025-08" db="UniProtKB">
        <authorList>
            <consortium name="Ensembl"/>
        </authorList>
    </citation>
    <scope>IDENTIFICATION</scope>
</reference>
<keyword evidence="4" id="KW-1185">Reference proteome</keyword>
<dbReference type="Ensembl" id="ENSPCET00000026145.1">
    <property type="protein sequence ID" value="ENSPCEP00000025295.1"/>
    <property type="gene ID" value="ENSPCEG00000019081.1"/>
</dbReference>
<proteinExistence type="predicted"/>
<dbReference type="PROSITE" id="PS50240">
    <property type="entry name" value="TRYPSIN_DOM"/>
    <property type="match status" value="1"/>
</dbReference>
<dbReference type="PANTHER" id="PTHR24252">
    <property type="entry name" value="ACROSIN-RELATED"/>
    <property type="match status" value="1"/>
</dbReference>
<dbReference type="InterPro" id="IPR018114">
    <property type="entry name" value="TRYPSIN_HIS"/>
</dbReference>
<dbReference type="Gene3D" id="2.40.10.10">
    <property type="entry name" value="Trypsin-like serine proteases"/>
    <property type="match status" value="1"/>
</dbReference>
<evidence type="ECO:0000256" key="1">
    <source>
        <dbReference type="ARBA" id="ARBA00023157"/>
    </source>
</evidence>
<dbReference type="AlphaFoldDB" id="A0A8C8SXW0"/>
<accession>A0A8C8SXW0</accession>
<dbReference type="SUPFAM" id="SSF50494">
    <property type="entry name" value="Trypsin-like serine proteases"/>
    <property type="match status" value="1"/>
</dbReference>
<dbReference type="Pfam" id="PF00089">
    <property type="entry name" value="Trypsin"/>
    <property type="match status" value="1"/>
</dbReference>
<evidence type="ECO:0000313" key="4">
    <source>
        <dbReference type="Proteomes" id="UP000694393"/>
    </source>
</evidence>
<feature type="domain" description="Peptidase S1" evidence="2">
    <location>
        <begin position="29"/>
        <end position="74"/>
    </location>
</feature>
<sequence length="74" mass="8275">MYINPLSSILPDDICGMPSNQPRFLFSRIMGGEEAVPYSWPWQVSIQISAEHICGGAALTKEWVVTAAHCFNYK</sequence>
<dbReference type="GO" id="GO:0004252">
    <property type="term" value="F:serine-type endopeptidase activity"/>
    <property type="evidence" value="ECO:0007669"/>
    <property type="project" value="InterPro"/>
</dbReference>
<organism evidence="3 4">
    <name type="scientific">Pelusios castaneus</name>
    <name type="common">West African mud turtle</name>
    <dbReference type="NCBI Taxonomy" id="367368"/>
    <lineage>
        <taxon>Eukaryota</taxon>
        <taxon>Metazoa</taxon>
        <taxon>Chordata</taxon>
        <taxon>Craniata</taxon>
        <taxon>Vertebrata</taxon>
        <taxon>Euteleostomi</taxon>
        <taxon>Archelosauria</taxon>
        <taxon>Testudinata</taxon>
        <taxon>Testudines</taxon>
        <taxon>Pleurodira</taxon>
        <taxon>Pelomedusidae</taxon>
        <taxon>Pelusios</taxon>
    </lineage>
</organism>
<dbReference type="InterPro" id="IPR001254">
    <property type="entry name" value="Trypsin_dom"/>
</dbReference>